<keyword evidence="1" id="KW-0472">Membrane</keyword>
<comment type="caution">
    <text evidence="2">The sequence shown here is derived from an EMBL/GenBank/DDBJ whole genome shotgun (WGS) entry which is preliminary data.</text>
</comment>
<dbReference type="Proteomes" id="UP000178065">
    <property type="component" value="Unassembled WGS sequence"/>
</dbReference>
<sequence>MKDRFIPVLFVVGIITTAYILVFDWEYNLLHAEMGLIDTLLLSSPDDPSGLVRQGSVTAYLAQMGFWTALLIFLGILWSSFLFPKRPAVEKVIFSLPFGLLVMPLAFVLPAFIISAGKILGELTGAGLPVYYEPILVKIVNLISNNQEQGYEVAAVMGFFILGLVIAAAARVLRKPKRSAA</sequence>
<feature type="transmembrane region" description="Helical" evidence="1">
    <location>
        <begin position="153"/>
        <end position="173"/>
    </location>
</feature>
<proteinExistence type="predicted"/>
<accession>A0A1G2QYZ5</accession>
<protein>
    <submittedName>
        <fullName evidence="2">Uncharacterized protein</fullName>
    </submittedName>
</protein>
<feature type="transmembrane region" description="Helical" evidence="1">
    <location>
        <begin position="5"/>
        <end position="23"/>
    </location>
</feature>
<evidence type="ECO:0000313" key="2">
    <source>
        <dbReference type="EMBL" id="OHA65222.1"/>
    </source>
</evidence>
<dbReference type="STRING" id="1802448.A2672_01920"/>
<evidence type="ECO:0000256" key="1">
    <source>
        <dbReference type="SAM" id="Phobius"/>
    </source>
</evidence>
<reference evidence="2 3" key="1">
    <citation type="journal article" date="2016" name="Nat. Commun.">
        <title>Thousands of microbial genomes shed light on interconnected biogeochemical processes in an aquifer system.</title>
        <authorList>
            <person name="Anantharaman K."/>
            <person name="Brown C.T."/>
            <person name="Hug L.A."/>
            <person name="Sharon I."/>
            <person name="Castelle C.J."/>
            <person name="Probst A.J."/>
            <person name="Thomas B.C."/>
            <person name="Singh A."/>
            <person name="Wilkins M.J."/>
            <person name="Karaoz U."/>
            <person name="Brodie E.L."/>
            <person name="Williams K.H."/>
            <person name="Hubbard S.S."/>
            <person name="Banfield J.F."/>
        </authorList>
    </citation>
    <scope>NUCLEOTIDE SEQUENCE [LARGE SCALE GENOMIC DNA]</scope>
</reference>
<gene>
    <name evidence="2" type="ORF">A2672_01920</name>
</gene>
<evidence type="ECO:0000313" key="3">
    <source>
        <dbReference type="Proteomes" id="UP000178065"/>
    </source>
</evidence>
<dbReference type="AlphaFoldDB" id="A0A1G2QYZ5"/>
<keyword evidence="1" id="KW-0812">Transmembrane</keyword>
<dbReference type="EMBL" id="MHTT01000015">
    <property type="protein sequence ID" value="OHA65222.1"/>
    <property type="molecule type" value="Genomic_DNA"/>
</dbReference>
<keyword evidence="1" id="KW-1133">Transmembrane helix</keyword>
<feature type="transmembrane region" description="Helical" evidence="1">
    <location>
        <begin position="93"/>
        <end position="114"/>
    </location>
</feature>
<feature type="transmembrane region" description="Helical" evidence="1">
    <location>
        <begin position="60"/>
        <end position="81"/>
    </location>
</feature>
<name>A0A1G2QYZ5_9BACT</name>
<organism evidence="2 3">
    <name type="scientific">Candidatus Wildermuthbacteria bacterium RIFCSPHIGHO2_01_FULL_49_22b</name>
    <dbReference type="NCBI Taxonomy" id="1802448"/>
    <lineage>
        <taxon>Bacteria</taxon>
        <taxon>Candidatus Wildermuthiibacteriota</taxon>
    </lineage>
</organism>